<dbReference type="Proteomes" id="UP000799424">
    <property type="component" value="Unassembled WGS sequence"/>
</dbReference>
<proteinExistence type="predicted"/>
<keyword evidence="1" id="KW-0175">Coiled coil</keyword>
<dbReference type="EMBL" id="MU006217">
    <property type="protein sequence ID" value="KAF2832340.1"/>
    <property type="molecule type" value="Genomic_DNA"/>
</dbReference>
<keyword evidence="3" id="KW-1185">Reference proteome</keyword>
<organism evidence="2 3">
    <name type="scientific">Ophiobolus disseminans</name>
    <dbReference type="NCBI Taxonomy" id="1469910"/>
    <lineage>
        <taxon>Eukaryota</taxon>
        <taxon>Fungi</taxon>
        <taxon>Dikarya</taxon>
        <taxon>Ascomycota</taxon>
        <taxon>Pezizomycotina</taxon>
        <taxon>Dothideomycetes</taxon>
        <taxon>Pleosporomycetidae</taxon>
        <taxon>Pleosporales</taxon>
        <taxon>Pleosporineae</taxon>
        <taxon>Phaeosphaeriaceae</taxon>
        <taxon>Ophiobolus</taxon>
    </lineage>
</organism>
<dbReference type="AlphaFoldDB" id="A0A6A7AGA6"/>
<gene>
    <name evidence="2" type="ORF">CC86DRAFT_451884</name>
</gene>
<evidence type="ECO:0000313" key="2">
    <source>
        <dbReference type="EMBL" id="KAF2832340.1"/>
    </source>
</evidence>
<accession>A0A6A7AGA6</accession>
<evidence type="ECO:0000313" key="3">
    <source>
        <dbReference type="Proteomes" id="UP000799424"/>
    </source>
</evidence>
<dbReference type="OrthoDB" id="3801165at2759"/>
<evidence type="ECO:0000256" key="1">
    <source>
        <dbReference type="SAM" id="Coils"/>
    </source>
</evidence>
<sequence length="320" mass="36278">MRHVPERIPRPAIITIYFDPDRALVPTIPTDLQLIVYFTIYNYIAKGKFFELKSSAQPLDISRAIWYYGVDKGHAFAMFSHHIRGNVIIMAFLWSSGFDTRYCEPGCGDSNDEKKMKKRIETLSKKLNNTENLPKHDDFVAAVRSGKITPELFEQFGPALALQWVMQKEGKGKADQENIDEANDVKQANLDLDQARKDVAASTARLRRMEERRAAGLPLDEEDTAIAHEPTFDPFPDIVHPGMGHVAWDQGILKELRFPLEAEPMTTKQVEKARPKFDKTTSYITPDQIFNGVFELKTKAEECDGPGYETLVSMLGSKLL</sequence>
<reference evidence="2" key="1">
    <citation type="journal article" date="2020" name="Stud. Mycol.">
        <title>101 Dothideomycetes genomes: a test case for predicting lifestyles and emergence of pathogens.</title>
        <authorList>
            <person name="Haridas S."/>
            <person name="Albert R."/>
            <person name="Binder M."/>
            <person name="Bloem J."/>
            <person name="Labutti K."/>
            <person name="Salamov A."/>
            <person name="Andreopoulos B."/>
            <person name="Baker S."/>
            <person name="Barry K."/>
            <person name="Bills G."/>
            <person name="Bluhm B."/>
            <person name="Cannon C."/>
            <person name="Castanera R."/>
            <person name="Culley D."/>
            <person name="Daum C."/>
            <person name="Ezra D."/>
            <person name="Gonzalez J."/>
            <person name="Henrissat B."/>
            <person name="Kuo A."/>
            <person name="Liang C."/>
            <person name="Lipzen A."/>
            <person name="Lutzoni F."/>
            <person name="Magnuson J."/>
            <person name="Mondo S."/>
            <person name="Nolan M."/>
            <person name="Ohm R."/>
            <person name="Pangilinan J."/>
            <person name="Park H.-J."/>
            <person name="Ramirez L."/>
            <person name="Alfaro M."/>
            <person name="Sun H."/>
            <person name="Tritt A."/>
            <person name="Yoshinaga Y."/>
            <person name="Zwiers L.-H."/>
            <person name="Turgeon B."/>
            <person name="Goodwin S."/>
            <person name="Spatafora J."/>
            <person name="Crous P."/>
            <person name="Grigoriev I."/>
        </authorList>
    </citation>
    <scope>NUCLEOTIDE SEQUENCE</scope>
    <source>
        <strain evidence="2">CBS 113818</strain>
    </source>
</reference>
<name>A0A6A7AGA6_9PLEO</name>
<feature type="coiled-coil region" evidence="1">
    <location>
        <begin position="185"/>
        <end position="212"/>
    </location>
</feature>
<protein>
    <submittedName>
        <fullName evidence="2">Uncharacterized protein</fullName>
    </submittedName>
</protein>